<dbReference type="Proteomes" id="UP000054549">
    <property type="component" value="Unassembled WGS sequence"/>
</dbReference>
<evidence type="ECO:0000313" key="1">
    <source>
        <dbReference type="EMBL" id="KIL61197.1"/>
    </source>
</evidence>
<dbReference type="HOGENOM" id="CLU_2903740_0_0_1"/>
<dbReference type="EMBL" id="KN818287">
    <property type="protein sequence ID" value="KIL61197.1"/>
    <property type="molecule type" value="Genomic_DNA"/>
</dbReference>
<keyword evidence="2" id="KW-1185">Reference proteome</keyword>
<protein>
    <submittedName>
        <fullName evidence="1">Uncharacterized protein</fullName>
    </submittedName>
</protein>
<dbReference type="InParanoid" id="A0A0C2WI72"/>
<sequence>MCDDVDSNVVWAPSNGNMTMIVPVVEVVEIRLDNRPRSTQPPPQPRFLLPIYPSANLLQYIT</sequence>
<evidence type="ECO:0000313" key="2">
    <source>
        <dbReference type="Proteomes" id="UP000054549"/>
    </source>
</evidence>
<reference evidence="1 2" key="1">
    <citation type="submission" date="2014-04" db="EMBL/GenBank/DDBJ databases">
        <title>Evolutionary Origins and Diversification of the Mycorrhizal Mutualists.</title>
        <authorList>
            <consortium name="DOE Joint Genome Institute"/>
            <consortium name="Mycorrhizal Genomics Consortium"/>
            <person name="Kohler A."/>
            <person name="Kuo A."/>
            <person name="Nagy L.G."/>
            <person name="Floudas D."/>
            <person name="Copeland A."/>
            <person name="Barry K.W."/>
            <person name="Cichocki N."/>
            <person name="Veneault-Fourrey C."/>
            <person name="LaButti K."/>
            <person name="Lindquist E.A."/>
            <person name="Lipzen A."/>
            <person name="Lundell T."/>
            <person name="Morin E."/>
            <person name="Murat C."/>
            <person name="Riley R."/>
            <person name="Ohm R."/>
            <person name="Sun H."/>
            <person name="Tunlid A."/>
            <person name="Henrissat B."/>
            <person name="Grigoriev I.V."/>
            <person name="Hibbett D.S."/>
            <person name="Martin F."/>
        </authorList>
    </citation>
    <scope>NUCLEOTIDE SEQUENCE [LARGE SCALE GENOMIC DNA]</scope>
    <source>
        <strain evidence="1 2">Koide BX008</strain>
    </source>
</reference>
<organism evidence="1 2">
    <name type="scientific">Amanita muscaria (strain Koide BX008)</name>
    <dbReference type="NCBI Taxonomy" id="946122"/>
    <lineage>
        <taxon>Eukaryota</taxon>
        <taxon>Fungi</taxon>
        <taxon>Dikarya</taxon>
        <taxon>Basidiomycota</taxon>
        <taxon>Agaricomycotina</taxon>
        <taxon>Agaricomycetes</taxon>
        <taxon>Agaricomycetidae</taxon>
        <taxon>Agaricales</taxon>
        <taxon>Pluteineae</taxon>
        <taxon>Amanitaceae</taxon>
        <taxon>Amanita</taxon>
    </lineage>
</organism>
<accession>A0A0C2WI72</accession>
<name>A0A0C2WI72_AMAMK</name>
<dbReference type="AlphaFoldDB" id="A0A0C2WI72"/>
<gene>
    <name evidence="1" type="ORF">M378DRAFT_167173</name>
</gene>
<proteinExistence type="predicted"/>